<dbReference type="EMBL" id="CM047905">
    <property type="protein sequence ID" value="KAJ0089378.1"/>
    <property type="molecule type" value="Genomic_DNA"/>
</dbReference>
<organism evidence="1 2">
    <name type="scientific">Pistacia atlantica</name>
    <dbReference type="NCBI Taxonomy" id="434234"/>
    <lineage>
        <taxon>Eukaryota</taxon>
        <taxon>Viridiplantae</taxon>
        <taxon>Streptophyta</taxon>
        <taxon>Embryophyta</taxon>
        <taxon>Tracheophyta</taxon>
        <taxon>Spermatophyta</taxon>
        <taxon>Magnoliopsida</taxon>
        <taxon>eudicotyledons</taxon>
        <taxon>Gunneridae</taxon>
        <taxon>Pentapetalae</taxon>
        <taxon>rosids</taxon>
        <taxon>malvids</taxon>
        <taxon>Sapindales</taxon>
        <taxon>Anacardiaceae</taxon>
        <taxon>Pistacia</taxon>
    </lineage>
</organism>
<keyword evidence="2" id="KW-1185">Reference proteome</keyword>
<reference evidence="2" key="1">
    <citation type="journal article" date="2023" name="G3 (Bethesda)">
        <title>Genome assembly and association tests identify interacting loci associated with vigor, precocity, and sex in interspecific pistachio rootstocks.</title>
        <authorList>
            <person name="Palmer W."/>
            <person name="Jacygrad E."/>
            <person name="Sagayaradj S."/>
            <person name="Cavanaugh K."/>
            <person name="Han R."/>
            <person name="Bertier L."/>
            <person name="Beede B."/>
            <person name="Kafkas S."/>
            <person name="Golino D."/>
            <person name="Preece J."/>
            <person name="Michelmore R."/>
        </authorList>
    </citation>
    <scope>NUCLEOTIDE SEQUENCE [LARGE SCALE GENOMIC DNA]</scope>
</reference>
<evidence type="ECO:0000313" key="2">
    <source>
        <dbReference type="Proteomes" id="UP001164250"/>
    </source>
</evidence>
<comment type="caution">
    <text evidence="1">The sequence shown here is derived from an EMBL/GenBank/DDBJ whole genome shotgun (WGS) entry which is preliminary data.</text>
</comment>
<gene>
    <name evidence="1" type="ORF">Patl1_33060</name>
</gene>
<evidence type="ECO:0000313" key="1">
    <source>
        <dbReference type="EMBL" id="KAJ0089378.1"/>
    </source>
</evidence>
<accession>A0ACC1ARW8</accession>
<protein>
    <submittedName>
        <fullName evidence="1">Uncharacterized protein</fullName>
    </submittedName>
</protein>
<name>A0ACC1ARW8_9ROSI</name>
<dbReference type="Proteomes" id="UP001164250">
    <property type="component" value="Chromosome 9"/>
</dbReference>
<proteinExistence type="predicted"/>
<sequence>MITLFLILIKQIIYFSFLHLFNLFCYCQGLLLPIIICSLFVCRLDRWLAWTIFFVMCV</sequence>